<protein>
    <recommendedName>
        <fullName evidence="7">Pre-mRNA-splicing factor 38</fullName>
    </recommendedName>
</protein>
<comment type="subcellular location">
    <subcellularLocation>
        <location evidence="1 7">Nucleus</location>
    </subcellularLocation>
</comment>
<dbReference type="Proteomes" id="UP000769528">
    <property type="component" value="Unassembled WGS sequence"/>
</dbReference>
<keyword evidence="6 7" id="KW-0539">Nucleus</keyword>
<accession>A0A9P8TA97</accession>
<dbReference type="InterPro" id="IPR005037">
    <property type="entry name" value="PRP38"/>
</dbReference>
<evidence type="ECO:0000256" key="6">
    <source>
        <dbReference type="ARBA" id="ARBA00023242"/>
    </source>
</evidence>
<keyword evidence="3 7" id="KW-0507">mRNA processing</keyword>
<reference evidence="8" key="2">
    <citation type="submission" date="2021-01" db="EMBL/GenBank/DDBJ databases">
        <authorList>
            <person name="Schikora-Tamarit M.A."/>
        </authorList>
    </citation>
    <scope>NUCLEOTIDE SEQUENCE</scope>
    <source>
        <strain evidence="8">CBS6341</strain>
    </source>
</reference>
<evidence type="ECO:0000256" key="2">
    <source>
        <dbReference type="ARBA" id="ARBA00006164"/>
    </source>
</evidence>
<comment type="similarity">
    <text evidence="2 7">Belongs to the PRP38 family.</text>
</comment>
<dbReference type="GO" id="GO:0000398">
    <property type="term" value="P:mRNA splicing, via spliceosome"/>
    <property type="evidence" value="ECO:0007669"/>
    <property type="project" value="UniProtKB-UniRule"/>
</dbReference>
<dbReference type="OrthoDB" id="190958at2759"/>
<evidence type="ECO:0000256" key="4">
    <source>
        <dbReference type="ARBA" id="ARBA00022728"/>
    </source>
</evidence>
<proteinExistence type="inferred from homology"/>
<evidence type="ECO:0000313" key="8">
    <source>
        <dbReference type="EMBL" id="KAH3672198.1"/>
    </source>
</evidence>
<comment type="function">
    <text evidence="7">Required for pre-mRNA splicing.</text>
</comment>
<sequence length="167" mass="19907">MSKNIIYDRELSNKTYNGINTILYVEKIVRERVFDSLYWKQYCFGLNEATILDKAMELQVIGSFETSGRPFPFMCLLVKLIQLAPSIEIIQFYLTQDRFKYLKVLALLYVRIVLKDYEILKENLNDYRKLRVFINGQYKLSYIDEVVDNLINDNYFIGLTLTYMDKE</sequence>
<keyword evidence="5 7" id="KW-0508">mRNA splicing</keyword>
<evidence type="ECO:0000256" key="7">
    <source>
        <dbReference type="RuleBase" id="RU367025"/>
    </source>
</evidence>
<evidence type="ECO:0000256" key="5">
    <source>
        <dbReference type="ARBA" id="ARBA00023187"/>
    </source>
</evidence>
<dbReference type="AlphaFoldDB" id="A0A9P8TA97"/>
<name>A0A9P8TA97_9ASCO</name>
<evidence type="ECO:0000256" key="1">
    <source>
        <dbReference type="ARBA" id="ARBA00004123"/>
    </source>
</evidence>
<keyword evidence="9" id="KW-1185">Reference proteome</keyword>
<keyword evidence="4 7" id="KW-0747">Spliceosome</keyword>
<organism evidence="8 9">
    <name type="scientific">Wickerhamomyces mucosus</name>
    <dbReference type="NCBI Taxonomy" id="1378264"/>
    <lineage>
        <taxon>Eukaryota</taxon>
        <taxon>Fungi</taxon>
        <taxon>Dikarya</taxon>
        <taxon>Ascomycota</taxon>
        <taxon>Saccharomycotina</taxon>
        <taxon>Saccharomycetes</taxon>
        <taxon>Phaffomycetales</taxon>
        <taxon>Wickerhamomycetaceae</taxon>
        <taxon>Wickerhamomyces</taxon>
    </lineage>
</organism>
<dbReference type="EMBL" id="JAEUBF010001178">
    <property type="protein sequence ID" value="KAH3672198.1"/>
    <property type="molecule type" value="Genomic_DNA"/>
</dbReference>
<dbReference type="GO" id="GO:0005681">
    <property type="term" value="C:spliceosomal complex"/>
    <property type="evidence" value="ECO:0007669"/>
    <property type="project" value="UniProtKB-KW"/>
</dbReference>
<reference evidence="8" key="1">
    <citation type="journal article" date="2021" name="Open Biol.">
        <title>Shared evolutionary footprints suggest mitochondrial oxidative damage underlies multiple complex I losses in fungi.</title>
        <authorList>
            <person name="Schikora-Tamarit M.A."/>
            <person name="Marcet-Houben M."/>
            <person name="Nosek J."/>
            <person name="Gabaldon T."/>
        </authorList>
    </citation>
    <scope>NUCLEOTIDE SEQUENCE</scope>
    <source>
        <strain evidence="8">CBS6341</strain>
    </source>
</reference>
<evidence type="ECO:0000313" key="9">
    <source>
        <dbReference type="Proteomes" id="UP000769528"/>
    </source>
</evidence>
<gene>
    <name evidence="8" type="ORF">WICMUC_004427</name>
</gene>
<dbReference type="PANTHER" id="PTHR23142">
    <property type="entry name" value="PRE-MRNA-SPLICING FACTOR 38A-RELATED"/>
    <property type="match status" value="1"/>
</dbReference>
<dbReference type="Pfam" id="PF03371">
    <property type="entry name" value="PRP38"/>
    <property type="match status" value="1"/>
</dbReference>
<evidence type="ECO:0000256" key="3">
    <source>
        <dbReference type="ARBA" id="ARBA00022664"/>
    </source>
</evidence>
<comment type="caution">
    <text evidence="8">The sequence shown here is derived from an EMBL/GenBank/DDBJ whole genome shotgun (WGS) entry which is preliminary data.</text>
</comment>